<evidence type="ECO:0000313" key="18">
    <source>
        <dbReference type="RefSeq" id="XP_034230246.1"/>
    </source>
</evidence>
<dbReference type="RefSeq" id="XP_034230227.1">
    <property type="nucleotide sequence ID" value="XM_034374336.1"/>
</dbReference>
<accession>A0A6P8ZGI0</accession>
<dbReference type="RefSeq" id="XP_034230236.1">
    <property type="nucleotide sequence ID" value="XM_034374345.1"/>
</dbReference>
<keyword evidence="3" id="KW-1185">Reference proteome</keyword>
<dbReference type="RefSeq" id="XP_034230148.1">
    <property type="nucleotide sequence ID" value="XM_034374257.1"/>
</dbReference>
<proteinExistence type="inferred from homology"/>
<dbReference type="InterPro" id="IPR026784">
    <property type="entry name" value="Coact_PPARg"/>
</dbReference>
<dbReference type="SUPFAM" id="SSF88723">
    <property type="entry name" value="PIN domain-like"/>
    <property type="match status" value="1"/>
</dbReference>
<organism evidence="6">
    <name type="scientific">Thrips palmi</name>
    <name type="common">Melon thrips</name>
    <dbReference type="NCBI Taxonomy" id="161013"/>
    <lineage>
        <taxon>Eukaryota</taxon>
        <taxon>Metazoa</taxon>
        <taxon>Ecdysozoa</taxon>
        <taxon>Arthropoda</taxon>
        <taxon>Hexapoda</taxon>
        <taxon>Insecta</taxon>
        <taxon>Pterygota</taxon>
        <taxon>Neoptera</taxon>
        <taxon>Paraneoptera</taxon>
        <taxon>Thysanoptera</taxon>
        <taxon>Terebrantia</taxon>
        <taxon>Thripoidea</taxon>
        <taxon>Thripidae</taxon>
        <taxon>Thrips</taxon>
    </lineage>
</organism>
<gene>
    <name evidence="4 5 6 7 8 9 10 11 12 13 14 15 16 17 18 19 20" type="primary">LOC117638974</name>
</gene>
<evidence type="ECO:0000313" key="15">
    <source>
        <dbReference type="RefSeq" id="XP_034230219.1"/>
    </source>
</evidence>
<evidence type="ECO:0000313" key="16">
    <source>
        <dbReference type="RefSeq" id="XP_034230227.1"/>
    </source>
</evidence>
<dbReference type="InterPro" id="IPR029060">
    <property type="entry name" value="PIN-like_dom_sf"/>
</dbReference>
<feature type="compositionally biased region" description="Gly residues" evidence="2">
    <location>
        <begin position="143"/>
        <end position="152"/>
    </location>
</feature>
<dbReference type="RefSeq" id="XP_034230209.1">
    <property type="nucleotide sequence ID" value="XM_034374318.1"/>
</dbReference>
<evidence type="ECO:0000313" key="14">
    <source>
        <dbReference type="RefSeq" id="XP_034230209.1"/>
    </source>
</evidence>
<dbReference type="RefSeq" id="XP_034230156.1">
    <property type="nucleotide sequence ID" value="XM_034374265.1"/>
</dbReference>
<evidence type="ECO:0000313" key="4">
    <source>
        <dbReference type="RefSeq" id="XP_034230123.1"/>
    </source>
</evidence>
<evidence type="ECO:0000313" key="20">
    <source>
        <dbReference type="RefSeq" id="XP_034230267.1"/>
    </source>
</evidence>
<dbReference type="RefSeq" id="XP_034230246.1">
    <property type="nucleotide sequence ID" value="XM_034374355.1"/>
</dbReference>
<dbReference type="RefSeq" id="XP_034230184.1">
    <property type="nucleotide sequence ID" value="XM_034374293.1"/>
</dbReference>
<evidence type="ECO:0000313" key="13">
    <source>
        <dbReference type="RefSeq" id="XP_034230200.1"/>
    </source>
</evidence>
<dbReference type="Proteomes" id="UP000515158">
    <property type="component" value="Unplaced"/>
</dbReference>
<dbReference type="RefSeq" id="XP_034230267.1">
    <property type="nucleotide sequence ID" value="XM_034374376.1"/>
</dbReference>
<evidence type="ECO:0000313" key="19">
    <source>
        <dbReference type="RefSeq" id="XP_034230257.1"/>
    </source>
</evidence>
<protein>
    <submittedName>
        <fullName evidence="4 5">Uncharacterized protein LOC117638974 isoform X1</fullName>
    </submittedName>
</protein>
<dbReference type="Gene3D" id="3.40.50.1010">
    <property type="entry name" value="5'-nuclease"/>
    <property type="match status" value="1"/>
</dbReference>
<dbReference type="RefSeq" id="XP_034230175.1">
    <property type="nucleotide sequence ID" value="XM_034374284.1"/>
</dbReference>
<dbReference type="RefSeq" id="XP_034230200.1">
    <property type="nucleotide sequence ID" value="XM_034374309.1"/>
</dbReference>
<dbReference type="PANTHER" id="PTHR15976">
    <property type="entry name" value="CONSTITUTIVE COACTIVATOR OF PEROXISOME PROLIFERATOR-ACTIVATED RECEPTOR GAMMA"/>
    <property type="match status" value="1"/>
</dbReference>
<dbReference type="RefSeq" id="XP_034230257.1">
    <property type="nucleotide sequence ID" value="XM_034374366.1"/>
</dbReference>
<dbReference type="RefSeq" id="XP_034230123.1">
    <property type="nucleotide sequence ID" value="XM_034374232.1"/>
</dbReference>
<evidence type="ECO:0000313" key="11">
    <source>
        <dbReference type="RefSeq" id="XP_034230184.1"/>
    </source>
</evidence>
<feature type="region of interest" description="Disordered" evidence="2">
    <location>
        <begin position="132"/>
        <end position="152"/>
    </location>
</feature>
<evidence type="ECO:0000256" key="1">
    <source>
        <dbReference type="ARBA" id="ARBA00009495"/>
    </source>
</evidence>
<evidence type="ECO:0000313" key="12">
    <source>
        <dbReference type="RefSeq" id="XP_034230194.1"/>
    </source>
</evidence>
<dbReference type="RefSeq" id="XP_034230139.1">
    <property type="nucleotide sequence ID" value="XM_034374248.1"/>
</dbReference>
<dbReference type="PANTHER" id="PTHR15976:SF17">
    <property type="entry name" value="CONSTITUTIVE COACTIVATOR OF PEROXISOME PROLIFERATOR-ACTIVATED RECEPTOR GAMMA"/>
    <property type="match status" value="1"/>
</dbReference>
<evidence type="ECO:0000313" key="10">
    <source>
        <dbReference type="RefSeq" id="XP_034230175.1"/>
    </source>
</evidence>
<dbReference type="GO" id="GO:0005634">
    <property type="term" value="C:nucleus"/>
    <property type="evidence" value="ECO:0007669"/>
    <property type="project" value="TreeGrafter"/>
</dbReference>
<sequence length="725" mass="78298">MGVLGLEKYIMALRPTPCPRVSVAALAEKHKKETGCDRAVAVVDGGYLVYQEAAGGGEELYGGQLKQLSERLVAFASLLQGAGVTPVFYFKGSPSKGRLGVWGNQKQQKQDRVRAAYASIAGWGAAPSRNQENQLRGARCGRGTRGGRGAGGGRGGPNFNCFPVAMPSAAFASAKLALKQAGFQVLVSIGEQDVEMARYCRRHECFALLARDTDFVAMDTAHYFLSVAHLRPDLTTVHFDRDAIARQMGLHGREQLPLLMALLPNGCVPASYLIPLHLQAAGQPLASLNPNMKFPLEAVVTRLCQLVRNRLCAVSAADAVVMVLDKSMSEYPASVMSEFARALGFAGSMEFREALRKQLAASLEAHDYRGSQGATLPPPGTEDTVLELARARHAAMQFVMPNVLVLLEGRVWEESCSLEDPALPARCCSTEALRPFRRRLYGVLLHERRAERTHRPVREFIVPNSGEGALRPVDVVPAELDEAAVHHPGLPALWCGMVMEEARWRLLSWCLCPSPRRGTDLLNRLRALPRRHALLAAALFLLSHCGVIGASIQASVGPSAKESISVRTASSDGEAAEAPPGHGAGIEYEPHSVEQVVRLFARTCIRVERLTAFEIEQLTPPRPRRLAVHLAALFLRACTHLLVLNDVIGAVVPVDEVQPASFFDGKVFHSLLAEDTARESGNADEDAIVLAVCSDYPCDSCSPVAPDDAGGDVTALAAAFAQQRL</sequence>
<dbReference type="RefSeq" id="XP_034230194.1">
    <property type="nucleotide sequence ID" value="XM_034374303.1"/>
</dbReference>
<dbReference type="RefSeq" id="XP_034230164.1">
    <property type="nucleotide sequence ID" value="XM_034374273.1"/>
</dbReference>
<dbReference type="RefSeq" id="XP_034230219.1">
    <property type="nucleotide sequence ID" value="XM_034374328.1"/>
</dbReference>
<evidence type="ECO:0000313" key="3">
    <source>
        <dbReference type="Proteomes" id="UP000515158"/>
    </source>
</evidence>
<comment type="similarity">
    <text evidence="1">Belongs to the constitutive coactivator of PPAR-gamma family.</text>
</comment>
<dbReference type="RefSeq" id="XP_034230131.1">
    <property type="nucleotide sequence ID" value="XM_034374240.1"/>
</dbReference>
<evidence type="ECO:0000313" key="7">
    <source>
        <dbReference type="RefSeq" id="XP_034230148.1"/>
    </source>
</evidence>
<name>A0A6P8ZGI0_THRPL</name>
<dbReference type="GeneID" id="117638974"/>
<dbReference type="AlphaFoldDB" id="A0A6P8ZGI0"/>
<evidence type="ECO:0000313" key="6">
    <source>
        <dbReference type="RefSeq" id="XP_034230139.1"/>
    </source>
</evidence>
<reference evidence="4 5" key="1">
    <citation type="submission" date="2025-04" db="UniProtKB">
        <authorList>
            <consortium name="RefSeq"/>
        </authorList>
    </citation>
    <scope>IDENTIFICATION</scope>
    <source>
        <tissue evidence="4 5">Total insect</tissue>
    </source>
</reference>
<evidence type="ECO:0000313" key="5">
    <source>
        <dbReference type="RefSeq" id="XP_034230131.1"/>
    </source>
</evidence>
<dbReference type="KEGG" id="tpal:117638974"/>
<evidence type="ECO:0000313" key="17">
    <source>
        <dbReference type="RefSeq" id="XP_034230236.1"/>
    </source>
</evidence>
<evidence type="ECO:0000313" key="9">
    <source>
        <dbReference type="RefSeq" id="XP_034230164.1"/>
    </source>
</evidence>
<evidence type="ECO:0000313" key="8">
    <source>
        <dbReference type="RefSeq" id="XP_034230156.1"/>
    </source>
</evidence>
<dbReference type="OrthoDB" id="25987at2759"/>
<evidence type="ECO:0000256" key="2">
    <source>
        <dbReference type="SAM" id="MobiDB-lite"/>
    </source>
</evidence>